<proteinExistence type="predicted"/>
<organism evidence="1 2">
    <name type="scientific">Chryseobacterium oleae</name>
    <dbReference type="NCBI Taxonomy" id="491207"/>
    <lineage>
        <taxon>Bacteria</taxon>
        <taxon>Pseudomonadati</taxon>
        <taxon>Bacteroidota</taxon>
        <taxon>Flavobacteriia</taxon>
        <taxon>Flavobacteriales</taxon>
        <taxon>Weeksellaceae</taxon>
        <taxon>Chryseobacterium group</taxon>
        <taxon>Chryseobacterium</taxon>
    </lineage>
</organism>
<reference evidence="2" key="1">
    <citation type="submission" date="2016-10" db="EMBL/GenBank/DDBJ databases">
        <authorList>
            <person name="Varghese N."/>
            <person name="Submissions S."/>
        </authorList>
    </citation>
    <scope>NUCLEOTIDE SEQUENCE [LARGE SCALE GENOMIC DNA]</scope>
    <source>
        <strain evidence="2">DSM 25575</strain>
    </source>
</reference>
<name>A0A1I4YVG1_CHROL</name>
<dbReference type="EMBL" id="FOVD01000003">
    <property type="protein sequence ID" value="SFN41991.1"/>
    <property type="molecule type" value="Genomic_DNA"/>
</dbReference>
<dbReference type="Proteomes" id="UP000198769">
    <property type="component" value="Unassembled WGS sequence"/>
</dbReference>
<sequence>MGGALQYPYHGLDLGMGTPETKSAMKEYRLLGLLFRRKSDSQWINQEMRQDAK</sequence>
<keyword evidence="2" id="KW-1185">Reference proteome</keyword>
<evidence type="ECO:0000313" key="1">
    <source>
        <dbReference type="EMBL" id="SFN41991.1"/>
    </source>
</evidence>
<dbReference type="AlphaFoldDB" id="A0A1I4YVG1"/>
<accession>A0A1I4YVG1</accession>
<evidence type="ECO:0000313" key="2">
    <source>
        <dbReference type="Proteomes" id="UP000198769"/>
    </source>
</evidence>
<gene>
    <name evidence="1" type="ORF">SAMN05421594_2713</name>
</gene>
<protein>
    <submittedName>
        <fullName evidence="1">Uncharacterized protein</fullName>
    </submittedName>
</protein>